<dbReference type="EMBL" id="CP010951">
    <property type="protein sequence ID" value="AMO25032.1"/>
    <property type="molecule type" value="Genomic_DNA"/>
</dbReference>
<reference evidence="2 3" key="1">
    <citation type="journal article" date="2014" name="Int. J. Syst. Evol. Microbiol.">
        <title>Ramlibacter solisilvae sp. nov., isolated from forest soil, and emended description of the genus Ramlibacter.</title>
        <authorList>
            <person name="Lee H.J."/>
            <person name="Lee S.H."/>
            <person name="Lee S.S."/>
            <person name="Lee J.S."/>
            <person name="Kim Y."/>
            <person name="Kim S.C."/>
            <person name="Jeon C.O."/>
        </authorList>
    </citation>
    <scope>NUCLEOTIDE SEQUENCE [LARGE SCALE GENOMIC DNA]</scope>
    <source>
        <strain evidence="2 3">5-10</strain>
    </source>
</reference>
<evidence type="ECO:0000313" key="3">
    <source>
        <dbReference type="Proteomes" id="UP000070433"/>
    </source>
</evidence>
<keyword evidence="1" id="KW-1133">Transmembrane helix</keyword>
<name>A0A127K1J2_9BURK</name>
<evidence type="ECO:0000256" key="1">
    <source>
        <dbReference type="SAM" id="Phobius"/>
    </source>
</evidence>
<dbReference type="RefSeq" id="WP_061503460.1">
    <property type="nucleotide sequence ID" value="NZ_CP010951.1"/>
</dbReference>
<gene>
    <name evidence="2" type="ORF">UC35_22145</name>
</gene>
<dbReference type="Proteomes" id="UP000070433">
    <property type="component" value="Chromosome"/>
</dbReference>
<proteinExistence type="predicted"/>
<dbReference type="AlphaFoldDB" id="A0A127K1J2"/>
<keyword evidence="1" id="KW-0812">Transmembrane</keyword>
<organism evidence="2 3">
    <name type="scientific">Ramlibacter tataouinensis</name>
    <dbReference type="NCBI Taxonomy" id="94132"/>
    <lineage>
        <taxon>Bacteria</taxon>
        <taxon>Pseudomonadati</taxon>
        <taxon>Pseudomonadota</taxon>
        <taxon>Betaproteobacteria</taxon>
        <taxon>Burkholderiales</taxon>
        <taxon>Comamonadaceae</taxon>
        <taxon>Ramlibacter</taxon>
    </lineage>
</organism>
<accession>A0A127K1J2</accession>
<dbReference type="OrthoDB" id="574431at2"/>
<evidence type="ECO:0000313" key="2">
    <source>
        <dbReference type="EMBL" id="AMO25032.1"/>
    </source>
</evidence>
<sequence length="118" mass="13181">MSFSQLLRWQWEGYPRYHRSRFNLLLHIFVVPLFLAGNVALVAGLFLAAWPSVAAGALAMGASVALQGRGHRQERMPSEPFTSPLNAVGRIFVEQWVNFPRFVLSGGWLQAWREAGAA</sequence>
<keyword evidence="1" id="KW-0472">Membrane</keyword>
<keyword evidence="3" id="KW-1185">Reference proteome</keyword>
<feature type="transmembrane region" description="Helical" evidence="1">
    <location>
        <begin position="21"/>
        <end position="41"/>
    </location>
</feature>
<protein>
    <submittedName>
        <fullName evidence="2">Terminase</fullName>
    </submittedName>
</protein>
<feature type="transmembrane region" description="Helical" evidence="1">
    <location>
        <begin position="47"/>
        <end position="66"/>
    </location>
</feature>